<name>A0A5N5WLX0_9EURO</name>
<keyword evidence="4" id="KW-0560">Oxidoreductase</keyword>
<organism evidence="8 9">
    <name type="scientific">Aspergillus leporis</name>
    <dbReference type="NCBI Taxonomy" id="41062"/>
    <lineage>
        <taxon>Eukaryota</taxon>
        <taxon>Fungi</taxon>
        <taxon>Dikarya</taxon>
        <taxon>Ascomycota</taxon>
        <taxon>Pezizomycotina</taxon>
        <taxon>Eurotiomycetes</taxon>
        <taxon>Eurotiomycetidae</taxon>
        <taxon>Eurotiales</taxon>
        <taxon>Aspergillaceae</taxon>
        <taxon>Aspergillus</taxon>
        <taxon>Aspergillus subgen. Circumdati</taxon>
    </lineage>
</organism>
<evidence type="ECO:0000256" key="5">
    <source>
        <dbReference type="SAM" id="MobiDB-lite"/>
    </source>
</evidence>
<evidence type="ECO:0000256" key="4">
    <source>
        <dbReference type="ARBA" id="ARBA00023002"/>
    </source>
</evidence>
<dbReference type="GO" id="GO:0016709">
    <property type="term" value="F:oxidoreductase activity, acting on paired donors, with incorporation or reduction of molecular oxygen, NAD(P)H as one donor, and incorporation of one atom of oxygen"/>
    <property type="evidence" value="ECO:0007669"/>
    <property type="project" value="UniProtKB-ARBA"/>
</dbReference>
<feature type="domain" description="Phenol hydroxylase-like C-terminal dimerisation" evidence="7">
    <location>
        <begin position="440"/>
        <end position="642"/>
    </location>
</feature>
<evidence type="ECO:0000313" key="8">
    <source>
        <dbReference type="EMBL" id="KAB8068294.1"/>
    </source>
</evidence>
<dbReference type="PANTHER" id="PTHR43004:SF13">
    <property type="entry name" value="FAD-BINDING DOMAIN-CONTAINING PROTEIN-RELATED"/>
    <property type="match status" value="1"/>
</dbReference>
<dbReference type="Pfam" id="PF01494">
    <property type="entry name" value="FAD_binding_3"/>
    <property type="match status" value="2"/>
</dbReference>
<evidence type="ECO:0000256" key="3">
    <source>
        <dbReference type="ARBA" id="ARBA00022827"/>
    </source>
</evidence>
<feature type="domain" description="FAD-binding" evidence="6">
    <location>
        <begin position="7"/>
        <end position="146"/>
    </location>
</feature>
<dbReference type="InterPro" id="IPR038220">
    <property type="entry name" value="PHOX_C_sf"/>
</dbReference>
<feature type="region of interest" description="Disordered" evidence="5">
    <location>
        <begin position="163"/>
        <end position="191"/>
    </location>
</feature>
<sequence>MGDNVHVDVLILGAGPAGLMAAAWMAQTGVQTLLVEQRPYGTQNGRADGLESRTLEILDSFGLADKIWAEANHTVEIALWSESDAGILQREGISANTEPGWSRFYESTLGQGRVEEHLLNFIQSNRHINIRQATIPTSLEIDYNTVEDHGSYPIRVQLDKAAPTAFPGRGNARPSSDPSTPSSESSMALNSDDSAIGGMGTVVKAKYLVGCDGAHSWLRKQLGVGLEGESSGHHWGVLDIVPITNFPDIRKRFIVKSKFGTLMMVPRERRLVRVYVELSPTTSAQYTEQPNPTIIMNQVSGIMQPYVMKTNHIDWYTTYKVGQRLCPKVSFHNRIFLAGDAIHTHSPKAGQGMNVSMQDTYNLGWKLASVIYGASPPDILDTYAQERLPIAQRLLQLDQRICRGMCRIEGSDLVPRGNFDEDHKRAIREENTSASGLTATYQPNQLISPAAETEDAKGASFVSKPHLAETIKLGARIPSQLVLSQSDSQAYHLQQIFRSTGQWNLIIFGGNISKTEQMARVHHQADALSNPESYFQQLNKASAVRGGVGSVRVYLVHSADRNSIDIFSLPAIFRPLCDDGGIDYSRVLVDNKSYHHPGGGELYKTFGIHPEGCMVLLRPDQHVAFLSSMDDIHGLQGFLSTCTCL</sequence>
<gene>
    <name evidence="8" type="ORF">BDV29DRAFT_162517</name>
</gene>
<evidence type="ECO:0000313" key="9">
    <source>
        <dbReference type="Proteomes" id="UP000326565"/>
    </source>
</evidence>
<feature type="compositionally biased region" description="Low complexity" evidence="5">
    <location>
        <begin position="174"/>
        <end position="186"/>
    </location>
</feature>
<dbReference type="Pfam" id="PF07976">
    <property type="entry name" value="Phe_hydrox_dim"/>
    <property type="match status" value="1"/>
</dbReference>
<evidence type="ECO:0000259" key="6">
    <source>
        <dbReference type="Pfam" id="PF01494"/>
    </source>
</evidence>
<dbReference type="InterPro" id="IPR050641">
    <property type="entry name" value="RIFMO-like"/>
</dbReference>
<reference evidence="8 9" key="1">
    <citation type="submission" date="2019-04" db="EMBL/GenBank/DDBJ databases">
        <title>Friends and foes A comparative genomics study of 23 Aspergillus species from section Flavi.</title>
        <authorList>
            <consortium name="DOE Joint Genome Institute"/>
            <person name="Kjaerbolling I."/>
            <person name="Vesth T."/>
            <person name="Frisvad J.C."/>
            <person name="Nybo J.L."/>
            <person name="Theobald S."/>
            <person name="Kildgaard S."/>
            <person name="Isbrandt T."/>
            <person name="Kuo A."/>
            <person name="Sato A."/>
            <person name="Lyhne E.K."/>
            <person name="Kogle M.E."/>
            <person name="Wiebenga A."/>
            <person name="Kun R.S."/>
            <person name="Lubbers R.J."/>
            <person name="Makela M.R."/>
            <person name="Barry K."/>
            <person name="Chovatia M."/>
            <person name="Clum A."/>
            <person name="Daum C."/>
            <person name="Haridas S."/>
            <person name="He G."/>
            <person name="LaButti K."/>
            <person name="Lipzen A."/>
            <person name="Mondo S."/>
            <person name="Riley R."/>
            <person name="Salamov A."/>
            <person name="Simmons B.A."/>
            <person name="Magnuson J.K."/>
            <person name="Henrissat B."/>
            <person name="Mortensen U.H."/>
            <person name="Larsen T.O."/>
            <person name="Devries R.P."/>
            <person name="Grigoriev I.V."/>
            <person name="Machida M."/>
            <person name="Baker S.E."/>
            <person name="Andersen M.R."/>
        </authorList>
    </citation>
    <scope>NUCLEOTIDE SEQUENCE [LARGE SCALE GENOMIC DNA]</scope>
    <source>
        <strain evidence="8 9">CBS 151.66</strain>
    </source>
</reference>
<dbReference type="CDD" id="cd02979">
    <property type="entry name" value="PHOX_C"/>
    <property type="match status" value="1"/>
</dbReference>
<comment type="similarity">
    <text evidence="1">Belongs to the PheA/TfdB FAD monooxygenase family.</text>
</comment>
<dbReference type="GO" id="GO:0071949">
    <property type="term" value="F:FAD binding"/>
    <property type="evidence" value="ECO:0007669"/>
    <property type="project" value="InterPro"/>
</dbReference>
<dbReference type="PANTHER" id="PTHR43004">
    <property type="entry name" value="TRK SYSTEM POTASSIUM UPTAKE PROTEIN"/>
    <property type="match status" value="1"/>
</dbReference>
<accession>A0A5N5WLX0</accession>
<dbReference type="PRINTS" id="PR00420">
    <property type="entry name" value="RNGMNOXGNASE"/>
</dbReference>
<dbReference type="SUPFAM" id="SSF51905">
    <property type="entry name" value="FAD/NAD(P)-binding domain"/>
    <property type="match status" value="1"/>
</dbReference>
<dbReference type="SUPFAM" id="SSF54373">
    <property type="entry name" value="FAD-linked reductases, C-terminal domain"/>
    <property type="match status" value="1"/>
</dbReference>
<dbReference type="AlphaFoldDB" id="A0A5N5WLX0"/>
<dbReference type="InterPro" id="IPR036249">
    <property type="entry name" value="Thioredoxin-like_sf"/>
</dbReference>
<dbReference type="InterPro" id="IPR036188">
    <property type="entry name" value="FAD/NAD-bd_sf"/>
</dbReference>
<evidence type="ECO:0000256" key="1">
    <source>
        <dbReference type="ARBA" id="ARBA00007801"/>
    </source>
</evidence>
<dbReference type="Proteomes" id="UP000326565">
    <property type="component" value="Unassembled WGS sequence"/>
</dbReference>
<dbReference type="EMBL" id="ML732402">
    <property type="protein sequence ID" value="KAB8068294.1"/>
    <property type="molecule type" value="Genomic_DNA"/>
</dbReference>
<dbReference type="OrthoDB" id="1716816at2759"/>
<feature type="domain" description="FAD-binding" evidence="6">
    <location>
        <begin position="201"/>
        <end position="396"/>
    </location>
</feature>
<protein>
    <submittedName>
        <fullName evidence="8">FAD binding domain-containing protein</fullName>
    </submittedName>
</protein>
<dbReference type="InterPro" id="IPR012941">
    <property type="entry name" value="Phe_hydrox_C_dim_dom"/>
</dbReference>
<keyword evidence="3" id="KW-0274">FAD</keyword>
<dbReference type="Gene3D" id="3.30.9.10">
    <property type="entry name" value="D-Amino Acid Oxidase, subunit A, domain 2"/>
    <property type="match status" value="1"/>
</dbReference>
<keyword evidence="9" id="KW-1185">Reference proteome</keyword>
<dbReference type="Gene3D" id="3.40.30.20">
    <property type="match status" value="1"/>
</dbReference>
<proteinExistence type="inferred from homology"/>
<evidence type="ECO:0000256" key="2">
    <source>
        <dbReference type="ARBA" id="ARBA00022630"/>
    </source>
</evidence>
<dbReference type="Gene3D" id="3.50.50.60">
    <property type="entry name" value="FAD/NAD(P)-binding domain"/>
    <property type="match status" value="1"/>
</dbReference>
<dbReference type="InterPro" id="IPR002938">
    <property type="entry name" value="FAD-bd"/>
</dbReference>
<evidence type="ECO:0000259" key="7">
    <source>
        <dbReference type="Pfam" id="PF07976"/>
    </source>
</evidence>
<keyword evidence="2" id="KW-0285">Flavoprotein</keyword>
<dbReference type="SUPFAM" id="SSF52833">
    <property type="entry name" value="Thioredoxin-like"/>
    <property type="match status" value="1"/>
</dbReference>